<protein>
    <submittedName>
        <fullName evidence="5">SDR family oxidoreductase</fullName>
    </submittedName>
</protein>
<dbReference type="Proteomes" id="UP000309133">
    <property type="component" value="Unassembled WGS sequence"/>
</dbReference>
<dbReference type="PANTHER" id="PTHR43477">
    <property type="entry name" value="DIHYDROANTICAPSIN 7-DEHYDROGENASE"/>
    <property type="match status" value="1"/>
</dbReference>
<keyword evidence="3" id="KW-0520">NAD</keyword>
<evidence type="ECO:0000259" key="4">
    <source>
        <dbReference type="SMART" id="SM00822"/>
    </source>
</evidence>
<keyword evidence="2" id="KW-0560">Oxidoreductase</keyword>
<dbReference type="InterPro" id="IPR036291">
    <property type="entry name" value="NAD(P)-bd_dom_sf"/>
</dbReference>
<sequence length="313" mass="32028">MYQLAHAGKHPCLGGRTQIASRIQQLGARVGAARRCLHSCAEIVGAPSARGQTVGAGGGRVSSGEFSGRRVLVTGAASGIGRAIASGFAREGAELVLVDLDAAGLSSVIAESKAVGADVTSHVIDLSDEAAVADLERSVSASGSLDVLVNQAGIIRRGDVQTQSYDEWERIQRTNVTSMFLTCRAFLPGMLQAGGGVIVNCSSGAAFESGRGLAAYSTSKGAVVAFTRSLCVDYGPSVRANAVCPGLIETPGAYVDADEQMRQDRHAAALRTPLRRMGTPAEVADAVLFLASGRSSFCSGTALMVDGGKLAGA</sequence>
<dbReference type="SUPFAM" id="SSF51735">
    <property type="entry name" value="NAD(P)-binding Rossmann-fold domains"/>
    <property type="match status" value="1"/>
</dbReference>
<evidence type="ECO:0000256" key="3">
    <source>
        <dbReference type="ARBA" id="ARBA00023027"/>
    </source>
</evidence>
<evidence type="ECO:0000313" key="5">
    <source>
        <dbReference type="EMBL" id="THG33292.1"/>
    </source>
</evidence>
<dbReference type="AlphaFoldDB" id="A0A4S4FTJ8"/>
<dbReference type="GO" id="GO:0016491">
    <property type="term" value="F:oxidoreductase activity"/>
    <property type="evidence" value="ECO:0007669"/>
    <property type="project" value="UniProtKB-KW"/>
</dbReference>
<dbReference type="InterPro" id="IPR051122">
    <property type="entry name" value="SDR_DHRS6-like"/>
</dbReference>
<dbReference type="InterPro" id="IPR002347">
    <property type="entry name" value="SDR_fam"/>
</dbReference>
<comment type="caution">
    <text evidence="5">The sequence shown here is derived from an EMBL/GenBank/DDBJ whole genome shotgun (WGS) entry which is preliminary data.</text>
</comment>
<dbReference type="PANTHER" id="PTHR43477:SF4">
    <property type="entry name" value="DEHYDROGENASE_REDUCTASE SDR FAMILY MEMBER 6"/>
    <property type="match status" value="1"/>
</dbReference>
<dbReference type="FunFam" id="3.40.50.720:FF:000084">
    <property type="entry name" value="Short-chain dehydrogenase reductase"/>
    <property type="match status" value="1"/>
</dbReference>
<dbReference type="InterPro" id="IPR020904">
    <property type="entry name" value="Sc_DH/Rdtase_CS"/>
</dbReference>
<dbReference type="CDD" id="cd05233">
    <property type="entry name" value="SDR_c"/>
    <property type="match status" value="1"/>
</dbReference>
<keyword evidence="6" id="KW-1185">Reference proteome</keyword>
<dbReference type="PROSITE" id="PS00061">
    <property type="entry name" value="ADH_SHORT"/>
    <property type="match status" value="1"/>
</dbReference>
<feature type="domain" description="Ketoreductase" evidence="4">
    <location>
        <begin position="69"/>
        <end position="250"/>
    </location>
</feature>
<accession>A0A4S4FTJ8</accession>
<dbReference type="Pfam" id="PF13561">
    <property type="entry name" value="adh_short_C2"/>
    <property type="match status" value="1"/>
</dbReference>
<dbReference type="InterPro" id="IPR057326">
    <property type="entry name" value="KR_dom"/>
</dbReference>
<proteinExistence type="inferred from homology"/>
<organism evidence="5 6">
    <name type="scientific">Naasia lichenicola</name>
    <dbReference type="NCBI Taxonomy" id="2565933"/>
    <lineage>
        <taxon>Bacteria</taxon>
        <taxon>Bacillati</taxon>
        <taxon>Actinomycetota</taxon>
        <taxon>Actinomycetes</taxon>
        <taxon>Micrococcales</taxon>
        <taxon>Microbacteriaceae</taxon>
        <taxon>Naasia</taxon>
    </lineage>
</organism>
<gene>
    <name evidence="5" type="ORF">E6C64_02770</name>
</gene>
<evidence type="ECO:0000256" key="2">
    <source>
        <dbReference type="ARBA" id="ARBA00023002"/>
    </source>
</evidence>
<dbReference type="EMBL" id="SSSM01000001">
    <property type="protein sequence ID" value="THG33292.1"/>
    <property type="molecule type" value="Genomic_DNA"/>
</dbReference>
<comment type="similarity">
    <text evidence="1">Belongs to the short-chain dehydrogenases/reductases (SDR) family.</text>
</comment>
<evidence type="ECO:0000313" key="6">
    <source>
        <dbReference type="Proteomes" id="UP000309133"/>
    </source>
</evidence>
<dbReference type="PRINTS" id="PR00081">
    <property type="entry name" value="GDHRDH"/>
</dbReference>
<name>A0A4S4FTJ8_9MICO</name>
<evidence type="ECO:0000256" key="1">
    <source>
        <dbReference type="ARBA" id="ARBA00006484"/>
    </source>
</evidence>
<reference evidence="5 6" key="1">
    <citation type="submission" date="2019-04" db="EMBL/GenBank/DDBJ databases">
        <authorList>
            <person name="Jiang L."/>
        </authorList>
    </citation>
    <scope>NUCLEOTIDE SEQUENCE [LARGE SCALE GENOMIC DNA]</scope>
    <source>
        <strain evidence="5 6">YIM 131853</strain>
    </source>
</reference>
<dbReference type="SMART" id="SM00822">
    <property type="entry name" value="PKS_KR"/>
    <property type="match status" value="1"/>
</dbReference>
<dbReference type="PRINTS" id="PR00080">
    <property type="entry name" value="SDRFAMILY"/>
</dbReference>
<dbReference type="Gene3D" id="3.40.50.720">
    <property type="entry name" value="NAD(P)-binding Rossmann-like Domain"/>
    <property type="match status" value="1"/>
</dbReference>